<dbReference type="Proteomes" id="UP000324748">
    <property type="component" value="Unassembled WGS sequence"/>
</dbReference>
<evidence type="ECO:0000256" key="1">
    <source>
        <dbReference type="SAM" id="MobiDB-lite"/>
    </source>
</evidence>
<feature type="region of interest" description="Disordered" evidence="1">
    <location>
        <begin position="16"/>
        <end position="44"/>
    </location>
</feature>
<sequence length="85" mass="9915">MSREAMFGNKSITDKIRHGTGVDEDRRYGGLMRGGLEGNRNQHPPRFRTIQLNLDRGNPCFLNFLQHFLKGECRLIKFQGLRFHL</sequence>
<name>A0A5B0Q2X7_PUCGR</name>
<proteinExistence type="predicted"/>
<dbReference type="AlphaFoldDB" id="A0A5B0Q2X7"/>
<gene>
    <name evidence="2" type="ORF">PGT21_014871</name>
</gene>
<protein>
    <submittedName>
        <fullName evidence="2">Uncharacterized protein</fullName>
    </submittedName>
</protein>
<reference evidence="2 3" key="1">
    <citation type="submission" date="2019-05" db="EMBL/GenBank/DDBJ databases">
        <title>Emergence of the Ug99 lineage of the wheat stem rust pathogen through somatic hybridization.</title>
        <authorList>
            <person name="Li F."/>
            <person name="Upadhyaya N.M."/>
            <person name="Sperschneider J."/>
            <person name="Matny O."/>
            <person name="Nguyen-Phuc H."/>
            <person name="Mago R."/>
            <person name="Raley C."/>
            <person name="Miller M.E."/>
            <person name="Silverstein K.A.T."/>
            <person name="Henningsen E."/>
            <person name="Hirsch C.D."/>
            <person name="Visser B."/>
            <person name="Pretorius Z.A."/>
            <person name="Steffenson B.J."/>
            <person name="Schwessinger B."/>
            <person name="Dodds P.N."/>
            <person name="Figueroa M."/>
        </authorList>
    </citation>
    <scope>NUCLEOTIDE SEQUENCE [LARGE SCALE GENOMIC DNA]</scope>
    <source>
        <strain evidence="2">21-0</strain>
    </source>
</reference>
<organism evidence="2 3">
    <name type="scientific">Puccinia graminis f. sp. tritici</name>
    <dbReference type="NCBI Taxonomy" id="56615"/>
    <lineage>
        <taxon>Eukaryota</taxon>
        <taxon>Fungi</taxon>
        <taxon>Dikarya</taxon>
        <taxon>Basidiomycota</taxon>
        <taxon>Pucciniomycotina</taxon>
        <taxon>Pucciniomycetes</taxon>
        <taxon>Pucciniales</taxon>
        <taxon>Pucciniaceae</taxon>
        <taxon>Puccinia</taxon>
    </lineage>
</organism>
<comment type="caution">
    <text evidence="2">The sequence shown here is derived from an EMBL/GenBank/DDBJ whole genome shotgun (WGS) entry which is preliminary data.</text>
</comment>
<evidence type="ECO:0000313" key="2">
    <source>
        <dbReference type="EMBL" id="KAA1107469.1"/>
    </source>
</evidence>
<evidence type="ECO:0000313" key="3">
    <source>
        <dbReference type="Proteomes" id="UP000324748"/>
    </source>
</evidence>
<keyword evidence="3" id="KW-1185">Reference proteome</keyword>
<feature type="compositionally biased region" description="Basic and acidic residues" evidence="1">
    <location>
        <begin position="16"/>
        <end position="28"/>
    </location>
</feature>
<dbReference type="EMBL" id="VSWC01000029">
    <property type="protein sequence ID" value="KAA1107469.1"/>
    <property type="molecule type" value="Genomic_DNA"/>
</dbReference>
<accession>A0A5B0Q2X7</accession>